<keyword evidence="14" id="KW-0489">Methyltransferase</keyword>
<accession>A0A8J2VQE3</accession>
<evidence type="ECO:0000256" key="12">
    <source>
        <dbReference type="ARBA" id="ARBA00061585"/>
    </source>
</evidence>
<name>A0A8J2VQE3_9RHOB</name>
<evidence type="ECO:0000256" key="2">
    <source>
        <dbReference type="ARBA" id="ARBA00001946"/>
    </source>
</evidence>
<sequence length="229" mass="25051">MVYATIKAHTRRTPSDVLAKFEEIWTSTLCDSMGRHGVMNPDIKPIYEGARFIGSALTVSNYPNDNITTHKAILMAQPGDILVIDEGAEARVGSFGHNMSLQARARGVVGLVTSGCIRDVRLLREEKFPVFSRGVNPRSAQKNTPGSINVPVTVGGIVVAPGDVIVADDDGVAVIPFERVAEILDIAQKRMEMEYQQAADIRAGKKPLEILYGDSWIDKELEGKVRYVD</sequence>
<reference evidence="14" key="1">
    <citation type="journal article" date="2014" name="Int. J. Syst. Evol. Microbiol.">
        <title>Complete genome sequence of Corynebacterium casei LMG S-19264T (=DSM 44701T), isolated from a smear-ripened cheese.</title>
        <authorList>
            <consortium name="US DOE Joint Genome Institute (JGI-PGF)"/>
            <person name="Walter F."/>
            <person name="Albersmeier A."/>
            <person name="Kalinowski J."/>
            <person name="Ruckert C."/>
        </authorList>
    </citation>
    <scope>NUCLEOTIDE SEQUENCE</scope>
    <source>
        <strain evidence="14">CCM 7684</strain>
    </source>
</reference>
<protein>
    <recommendedName>
        <fullName evidence="6">Putative 4-hydroxy-4-methyl-2-oxoglutarate aldolase</fullName>
        <ecNumber evidence="5">4.1.3.17</ecNumber>
    </recommendedName>
    <alternativeName>
        <fullName evidence="10">Regulator of ribonuclease activity homolog</fullName>
    </alternativeName>
    <alternativeName>
        <fullName evidence="11">RraA-like protein</fullName>
    </alternativeName>
</protein>
<dbReference type="PANTHER" id="PTHR33254:SF4">
    <property type="entry name" value="4-HYDROXY-4-METHYL-2-OXOGLUTARATE ALDOLASE 3-RELATED"/>
    <property type="match status" value="1"/>
</dbReference>
<evidence type="ECO:0000256" key="11">
    <source>
        <dbReference type="ARBA" id="ARBA00030169"/>
    </source>
</evidence>
<dbReference type="GO" id="GO:0032259">
    <property type="term" value="P:methylation"/>
    <property type="evidence" value="ECO:0007669"/>
    <property type="project" value="UniProtKB-KW"/>
</dbReference>
<dbReference type="GO" id="GO:0047443">
    <property type="term" value="F:4-hydroxy-4-methyl-2-oxoglutarate aldolase activity"/>
    <property type="evidence" value="ECO:0007669"/>
    <property type="project" value="UniProtKB-EC"/>
</dbReference>
<dbReference type="AlphaFoldDB" id="A0A8J2VQE3"/>
<dbReference type="PANTHER" id="PTHR33254">
    <property type="entry name" value="4-HYDROXY-4-METHYL-2-OXOGLUTARATE ALDOLASE 3-RELATED"/>
    <property type="match status" value="1"/>
</dbReference>
<keyword evidence="14" id="KW-0808">Transferase</keyword>
<dbReference type="InterPro" id="IPR036704">
    <property type="entry name" value="RraA/RraA-like_sf"/>
</dbReference>
<dbReference type="EC" id="4.1.3.17" evidence="5"/>
<evidence type="ECO:0000256" key="3">
    <source>
        <dbReference type="ARBA" id="ARBA00001968"/>
    </source>
</evidence>
<dbReference type="GO" id="GO:0019336">
    <property type="term" value="P:phenol-containing compound catabolic process"/>
    <property type="evidence" value="ECO:0007669"/>
    <property type="project" value="UniProtKB-ARBA"/>
</dbReference>
<evidence type="ECO:0000256" key="8">
    <source>
        <dbReference type="ARBA" id="ARBA00022842"/>
    </source>
</evidence>
<evidence type="ECO:0000256" key="7">
    <source>
        <dbReference type="ARBA" id="ARBA00022723"/>
    </source>
</evidence>
<dbReference type="FunFam" id="3.50.30.40:FF:000002">
    <property type="entry name" value="4-carboxy-4-hydroxy-2-oxoadipate aldolase/oxaloacetate decarboxylase"/>
    <property type="match status" value="1"/>
</dbReference>
<evidence type="ECO:0000256" key="6">
    <source>
        <dbReference type="ARBA" id="ARBA00016549"/>
    </source>
</evidence>
<evidence type="ECO:0000256" key="1">
    <source>
        <dbReference type="ARBA" id="ARBA00001342"/>
    </source>
</evidence>
<comment type="catalytic activity">
    <reaction evidence="1">
        <text>4-hydroxy-4-methyl-2-oxoglutarate = 2 pyruvate</text>
        <dbReference type="Rhea" id="RHEA:22748"/>
        <dbReference type="ChEBI" id="CHEBI:15361"/>
        <dbReference type="ChEBI" id="CHEBI:58276"/>
        <dbReference type="EC" id="4.1.3.17"/>
    </reaction>
</comment>
<evidence type="ECO:0000256" key="13">
    <source>
        <dbReference type="PIRSR" id="PIRSR605493-1"/>
    </source>
</evidence>
<reference evidence="14" key="2">
    <citation type="submission" date="2020-09" db="EMBL/GenBank/DDBJ databases">
        <authorList>
            <person name="Sun Q."/>
            <person name="Sedlacek I."/>
        </authorList>
    </citation>
    <scope>NUCLEOTIDE SEQUENCE</scope>
    <source>
        <strain evidence="14">CCM 7684</strain>
    </source>
</reference>
<dbReference type="EMBL" id="BMCP01000001">
    <property type="protein sequence ID" value="GGE37915.1"/>
    <property type="molecule type" value="Genomic_DNA"/>
</dbReference>
<dbReference type="GO" id="GO:0008168">
    <property type="term" value="F:methyltransferase activity"/>
    <property type="evidence" value="ECO:0007669"/>
    <property type="project" value="UniProtKB-KW"/>
</dbReference>
<keyword evidence="9" id="KW-0456">Lyase</keyword>
<dbReference type="GO" id="GO:0046872">
    <property type="term" value="F:metal ion binding"/>
    <property type="evidence" value="ECO:0007669"/>
    <property type="project" value="UniProtKB-KW"/>
</dbReference>
<keyword evidence="7 13" id="KW-0479">Metal-binding</keyword>
<dbReference type="GO" id="GO:0072329">
    <property type="term" value="P:monocarboxylic acid catabolic process"/>
    <property type="evidence" value="ECO:0007669"/>
    <property type="project" value="UniProtKB-ARBA"/>
</dbReference>
<proteinExistence type="inferred from homology"/>
<evidence type="ECO:0000256" key="9">
    <source>
        <dbReference type="ARBA" id="ARBA00023239"/>
    </source>
</evidence>
<evidence type="ECO:0000313" key="14">
    <source>
        <dbReference type="EMBL" id="GGE37915.1"/>
    </source>
</evidence>
<comment type="subunit">
    <text evidence="4">Homohexamer.</text>
</comment>
<gene>
    <name evidence="14" type="primary">menG</name>
    <name evidence="14" type="ORF">GCM10007276_14160</name>
</gene>
<feature type="binding site" evidence="13">
    <location>
        <position position="118"/>
    </location>
    <ligand>
        <name>substrate</name>
    </ligand>
</feature>
<dbReference type="CDD" id="cd16841">
    <property type="entry name" value="RraA_family"/>
    <property type="match status" value="1"/>
</dbReference>
<keyword evidence="15" id="KW-1185">Reference proteome</keyword>
<dbReference type="Pfam" id="PF03737">
    <property type="entry name" value="RraA-like"/>
    <property type="match status" value="1"/>
</dbReference>
<evidence type="ECO:0000256" key="10">
    <source>
        <dbReference type="ARBA" id="ARBA00029596"/>
    </source>
</evidence>
<feature type="binding site" evidence="13">
    <location>
        <begin position="96"/>
        <end position="99"/>
    </location>
    <ligand>
        <name>substrate</name>
    </ligand>
</feature>
<comment type="caution">
    <text evidence="14">The sequence shown here is derived from an EMBL/GenBank/DDBJ whole genome shotgun (WGS) entry which is preliminary data.</text>
</comment>
<comment type="cofactor">
    <cofactor evidence="2 13">
        <name>Mg(2+)</name>
        <dbReference type="ChEBI" id="CHEBI:18420"/>
    </cofactor>
</comment>
<evidence type="ECO:0000256" key="5">
    <source>
        <dbReference type="ARBA" id="ARBA00012213"/>
    </source>
</evidence>
<dbReference type="GO" id="GO:0042537">
    <property type="term" value="P:benzene-containing compound metabolic process"/>
    <property type="evidence" value="ECO:0007669"/>
    <property type="project" value="UniProtKB-ARBA"/>
</dbReference>
<evidence type="ECO:0000313" key="15">
    <source>
        <dbReference type="Proteomes" id="UP000602745"/>
    </source>
</evidence>
<dbReference type="NCBIfam" id="NF006731">
    <property type="entry name" value="PRK09262.1"/>
    <property type="match status" value="1"/>
</dbReference>
<feature type="binding site" evidence="13">
    <location>
        <position position="119"/>
    </location>
    <ligand>
        <name>Mg(2+)</name>
        <dbReference type="ChEBI" id="CHEBI:18420"/>
    </ligand>
</feature>
<comment type="cofactor">
    <cofactor evidence="3">
        <name>a divalent metal cation</name>
        <dbReference type="ChEBI" id="CHEBI:60240"/>
    </cofactor>
</comment>
<dbReference type="SUPFAM" id="SSF89562">
    <property type="entry name" value="RraA-like"/>
    <property type="match status" value="1"/>
</dbReference>
<dbReference type="Gene3D" id="3.50.30.40">
    <property type="entry name" value="Ribonuclease E inhibitor RraA/RraA-like"/>
    <property type="match status" value="1"/>
</dbReference>
<keyword evidence="8 13" id="KW-0460">Magnesium</keyword>
<comment type="similarity">
    <text evidence="12">Belongs to the LigK/PcmE family.</text>
</comment>
<organism evidence="14 15">
    <name type="scientific">Agaricicola taiwanensis</name>
    <dbReference type="NCBI Taxonomy" id="591372"/>
    <lineage>
        <taxon>Bacteria</taxon>
        <taxon>Pseudomonadati</taxon>
        <taxon>Pseudomonadota</taxon>
        <taxon>Alphaproteobacteria</taxon>
        <taxon>Rhodobacterales</taxon>
        <taxon>Paracoccaceae</taxon>
        <taxon>Agaricicola</taxon>
    </lineage>
</organism>
<evidence type="ECO:0000256" key="4">
    <source>
        <dbReference type="ARBA" id="ARBA00011643"/>
    </source>
</evidence>
<dbReference type="InterPro" id="IPR005493">
    <property type="entry name" value="RraA/RraA-like"/>
</dbReference>
<dbReference type="Proteomes" id="UP000602745">
    <property type="component" value="Unassembled WGS sequence"/>
</dbReference>